<proteinExistence type="predicted"/>
<dbReference type="RefSeq" id="WP_110850969.1">
    <property type="nucleotide sequence ID" value="NZ_QKLZ01000001.1"/>
</dbReference>
<protein>
    <submittedName>
        <fullName evidence="1">Uncharacterized protein</fullName>
    </submittedName>
</protein>
<name>A0A2Y8ZZ14_9MICO</name>
<evidence type="ECO:0000313" key="1">
    <source>
        <dbReference type="EMBL" id="SSA36836.1"/>
    </source>
</evidence>
<dbReference type="OrthoDB" id="5074912at2"/>
<organism evidence="1 2">
    <name type="scientific">Georgenia satyanarayanai</name>
    <dbReference type="NCBI Taxonomy" id="860221"/>
    <lineage>
        <taxon>Bacteria</taxon>
        <taxon>Bacillati</taxon>
        <taxon>Actinomycetota</taxon>
        <taxon>Actinomycetes</taxon>
        <taxon>Micrococcales</taxon>
        <taxon>Bogoriellaceae</taxon>
        <taxon>Georgenia</taxon>
    </lineage>
</organism>
<evidence type="ECO:0000313" key="2">
    <source>
        <dbReference type="Proteomes" id="UP000250222"/>
    </source>
</evidence>
<dbReference type="AlphaFoldDB" id="A0A2Y8ZZ14"/>
<gene>
    <name evidence="1" type="ORF">SAMN05216184_101490</name>
</gene>
<dbReference type="EMBL" id="UETB01000001">
    <property type="protein sequence ID" value="SSA36836.1"/>
    <property type="molecule type" value="Genomic_DNA"/>
</dbReference>
<reference evidence="1 2" key="1">
    <citation type="submission" date="2016-10" db="EMBL/GenBank/DDBJ databases">
        <authorList>
            <person name="Cai Z."/>
        </authorList>
    </citation>
    <scope>NUCLEOTIDE SEQUENCE [LARGE SCALE GENOMIC DNA]</scope>
    <source>
        <strain evidence="1 2">CGMCC 1.10826</strain>
    </source>
</reference>
<sequence length="286" mass="30409">MTNHTTNASLPLGLRPSDVVTAAATGLLTLPDPARRTPLSRFALRTAVAGTTGAGVWWGTGEDPDLAAELPTRVAFTVGAAGLVYGAAELGETLDRALQRRLVRMGLRRPRLVMALTGVGVSLAMSLLERREADVTADDDAPEGPTLRPLPEHVRELVDAILAHTEDHDSLRLRAQLARASEEVWGEPEGAPRMVELAVPQDVPLAVPRSFTFPVSARFSSARGVPCTVQILVSGGRLAAAVVDVDDEAWEVLAEDWDPADGDPDPLADVTFPRAQDVTLVAESRG</sequence>
<accession>A0A2Y8ZZ14</accession>
<keyword evidence="2" id="KW-1185">Reference proteome</keyword>
<dbReference type="Proteomes" id="UP000250222">
    <property type="component" value="Unassembled WGS sequence"/>
</dbReference>